<feature type="domain" description="Aldehyde dehydrogenase" evidence="4">
    <location>
        <begin position="23"/>
        <end position="482"/>
    </location>
</feature>
<gene>
    <name evidence="5" type="ORF">GCM10023350_42890</name>
</gene>
<dbReference type="Pfam" id="PF00171">
    <property type="entry name" value="Aldedh"/>
    <property type="match status" value="1"/>
</dbReference>
<evidence type="ECO:0000259" key="4">
    <source>
        <dbReference type="Pfam" id="PF00171"/>
    </source>
</evidence>
<dbReference type="InterPro" id="IPR015590">
    <property type="entry name" value="Aldehyde_DH_dom"/>
</dbReference>
<proteinExistence type="inferred from homology"/>
<comment type="similarity">
    <text evidence="3">Belongs to the aldehyde dehydrogenase family.</text>
</comment>
<evidence type="ECO:0000256" key="3">
    <source>
        <dbReference type="RuleBase" id="RU003345"/>
    </source>
</evidence>
<dbReference type="InterPro" id="IPR029510">
    <property type="entry name" value="Ald_DH_CS_GLU"/>
</dbReference>
<keyword evidence="1 3" id="KW-0560">Oxidoreductase</keyword>
<keyword evidence="6" id="KW-1185">Reference proteome</keyword>
<protein>
    <submittedName>
        <fullName evidence="5">Aldehyde dehydrogenase family protein</fullName>
    </submittedName>
</protein>
<dbReference type="InterPro" id="IPR016163">
    <property type="entry name" value="Ald_DH_C"/>
</dbReference>
<sequence>MARTTVPDVKIRFADQELEEGSGGRYDHLHPFEGTLLSTFPLAGKEEVDLAVKAAKEASDGWRRWAPEARRDVLLRLADLIEEHRTEFAELAVLDCGTPFGPAQYIVDMALAWTRYYAGWADKISGELISTPDTRGALAYTMPQPIGVVGVIITWNGPMLSLGMKVPAALAAGNCVVVKPSEFTPYAADLYARLAREAGLPDGVLAMLPGAREAGDALVRHEDVELISFTGGPDAARHILAACADQMKPAVLELGGKSANIVFPDVEDLEDVLQRAVAGVIGTVSGQGCACPTRLVVHDDIFDEVVERVTAIAEGYRMGDPWDAETTVGPVINQGAADRIAAMLARAQQDGAGRITTGGGLAGGALAGKPFVEPTIVADPDPDSEISQVEIFGPVLLVNRFSDEEDAIAFANRTQYGLATYIETRDSQRIHRMAEQIRSSNVAVNGAYVLGPHMPYGGQGVSGYGKEGGRAGLDEYLRYKTVIVG</sequence>
<dbReference type="PROSITE" id="PS00687">
    <property type="entry name" value="ALDEHYDE_DEHYDR_GLU"/>
    <property type="match status" value="1"/>
</dbReference>
<reference evidence="6" key="1">
    <citation type="journal article" date="2019" name="Int. J. Syst. Evol. Microbiol.">
        <title>The Global Catalogue of Microorganisms (GCM) 10K type strain sequencing project: providing services to taxonomists for standard genome sequencing and annotation.</title>
        <authorList>
            <consortium name="The Broad Institute Genomics Platform"/>
            <consortium name="The Broad Institute Genome Sequencing Center for Infectious Disease"/>
            <person name="Wu L."/>
            <person name="Ma J."/>
        </authorList>
    </citation>
    <scope>NUCLEOTIDE SEQUENCE [LARGE SCALE GENOMIC DNA]</scope>
    <source>
        <strain evidence="6">JCM 18532</strain>
    </source>
</reference>
<dbReference type="EMBL" id="BAABKN010000027">
    <property type="protein sequence ID" value="GAA4753008.1"/>
    <property type="molecule type" value="Genomic_DNA"/>
</dbReference>
<evidence type="ECO:0000313" key="6">
    <source>
        <dbReference type="Proteomes" id="UP001499882"/>
    </source>
</evidence>
<dbReference type="InterPro" id="IPR016162">
    <property type="entry name" value="Ald_DH_N"/>
</dbReference>
<dbReference type="SUPFAM" id="SSF53720">
    <property type="entry name" value="ALDH-like"/>
    <property type="match status" value="1"/>
</dbReference>
<dbReference type="InterPro" id="IPR016161">
    <property type="entry name" value="Ald_DH/histidinol_DH"/>
</dbReference>
<evidence type="ECO:0000256" key="1">
    <source>
        <dbReference type="ARBA" id="ARBA00023002"/>
    </source>
</evidence>
<dbReference type="PANTHER" id="PTHR11699">
    <property type="entry name" value="ALDEHYDE DEHYDROGENASE-RELATED"/>
    <property type="match status" value="1"/>
</dbReference>
<dbReference type="Proteomes" id="UP001499882">
    <property type="component" value="Unassembled WGS sequence"/>
</dbReference>
<evidence type="ECO:0000313" key="5">
    <source>
        <dbReference type="EMBL" id="GAA4753008.1"/>
    </source>
</evidence>
<organism evidence="5 6">
    <name type="scientific">Nocardioides endophyticus</name>
    <dbReference type="NCBI Taxonomy" id="1353775"/>
    <lineage>
        <taxon>Bacteria</taxon>
        <taxon>Bacillati</taxon>
        <taxon>Actinomycetota</taxon>
        <taxon>Actinomycetes</taxon>
        <taxon>Propionibacteriales</taxon>
        <taxon>Nocardioidaceae</taxon>
        <taxon>Nocardioides</taxon>
    </lineage>
</organism>
<accession>A0ABP8ZCG9</accession>
<feature type="active site" evidence="2">
    <location>
        <position position="253"/>
    </location>
</feature>
<dbReference type="Gene3D" id="3.40.309.10">
    <property type="entry name" value="Aldehyde Dehydrogenase, Chain A, domain 2"/>
    <property type="match status" value="1"/>
</dbReference>
<dbReference type="RefSeq" id="WP_345529079.1">
    <property type="nucleotide sequence ID" value="NZ_BAABKN010000027.1"/>
</dbReference>
<comment type="caution">
    <text evidence="5">The sequence shown here is derived from an EMBL/GenBank/DDBJ whole genome shotgun (WGS) entry which is preliminary data.</text>
</comment>
<dbReference type="Gene3D" id="3.40.605.10">
    <property type="entry name" value="Aldehyde Dehydrogenase, Chain A, domain 1"/>
    <property type="match status" value="1"/>
</dbReference>
<name>A0ABP8ZCG9_9ACTN</name>
<evidence type="ECO:0000256" key="2">
    <source>
        <dbReference type="PROSITE-ProRule" id="PRU10007"/>
    </source>
</evidence>